<comment type="function">
    <text evidence="13">Acts as component of the MCM2-7 complex (MCM complex) which is the replicative helicase essential for 'once per cell cycle' DNA replication initiation and elongation in eukaryotic cells. The active ATPase sites in the MCM2-7 ring are formed through the interaction surfaces of two neighboring subunits such that a critical structure of a conserved arginine finger motif is provided in trans relative to the ATP-binding site of the Walker A box of the adjacent subunit. The six ATPase active sites, however, are likely to contribute differentially to the complex helicase activity.</text>
</comment>
<evidence type="ECO:0000259" key="15">
    <source>
        <dbReference type="PROSITE" id="PS50051"/>
    </source>
</evidence>
<dbReference type="InterPro" id="IPR012340">
    <property type="entry name" value="NA-bd_OB-fold"/>
</dbReference>
<keyword evidence="5 13" id="KW-0378">Hydrolase</keyword>
<dbReference type="PANTHER" id="PTHR11630">
    <property type="entry name" value="DNA REPLICATION LICENSING FACTOR MCM FAMILY MEMBER"/>
    <property type="match status" value="1"/>
</dbReference>
<dbReference type="PANTHER" id="PTHR11630:SF43">
    <property type="entry name" value="DNA REPLICATION LICENSING FACTOR MCM6"/>
    <property type="match status" value="1"/>
</dbReference>
<evidence type="ECO:0000256" key="4">
    <source>
        <dbReference type="ARBA" id="ARBA00022741"/>
    </source>
</evidence>
<gene>
    <name evidence="16" type="ORF">DH2020_047980</name>
</gene>
<comment type="subunit">
    <text evidence="13">Component of the MCM2-7 complex.</text>
</comment>
<comment type="catalytic activity">
    <reaction evidence="11 13">
        <text>ATP + H2O = ADP + phosphate + H(+)</text>
        <dbReference type="Rhea" id="RHEA:13065"/>
        <dbReference type="ChEBI" id="CHEBI:15377"/>
        <dbReference type="ChEBI" id="CHEBI:15378"/>
        <dbReference type="ChEBI" id="CHEBI:30616"/>
        <dbReference type="ChEBI" id="CHEBI:43474"/>
        <dbReference type="ChEBI" id="CHEBI:456216"/>
        <dbReference type="EC" id="3.6.4.12"/>
    </reaction>
</comment>
<feature type="domain" description="MCM C-terminal AAA(+) ATPase" evidence="15">
    <location>
        <begin position="329"/>
        <end position="535"/>
    </location>
</feature>
<keyword evidence="8 12" id="KW-0238">DNA-binding</keyword>
<dbReference type="InterPro" id="IPR027925">
    <property type="entry name" value="MCM_N"/>
</dbReference>
<keyword evidence="3 13" id="KW-0235">DNA replication</keyword>
<dbReference type="Pfam" id="PF17207">
    <property type="entry name" value="MCM_OB"/>
    <property type="match status" value="1"/>
</dbReference>
<dbReference type="Gene3D" id="3.40.50.300">
    <property type="entry name" value="P-loop containing nucleotide triphosphate hydrolases"/>
    <property type="match status" value="1"/>
</dbReference>
<dbReference type="SUPFAM" id="SSF50249">
    <property type="entry name" value="Nucleic acid-binding proteins"/>
    <property type="match status" value="1"/>
</dbReference>
<reference evidence="16 17" key="1">
    <citation type="journal article" date="2021" name="Comput. Struct. Biotechnol. J.">
        <title>De novo genome assembly of the potent medicinal plant Rehmannia glutinosa using nanopore technology.</title>
        <authorList>
            <person name="Ma L."/>
            <person name="Dong C."/>
            <person name="Song C."/>
            <person name="Wang X."/>
            <person name="Zheng X."/>
            <person name="Niu Y."/>
            <person name="Chen S."/>
            <person name="Feng W."/>
        </authorList>
    </citation>
    <scope>NUCLEOTIDE SEQUENCE [LARGE SCALE GENOMIC DNA]</scope>
    <source>
        <strain evidence="16">DH-2019</strain>
    </source>
</reference>
<evidence type="ECO:0000256" key="11">
    <source>
        <dbReference type="ARBA" id="ARBA00047995"/>
    </source>
</evidence>
<dbReference type="InterPro" id="IPR027417">
    <property type="entry name" value="P-loop_NTPase"/>
</dbReference>
<evidence type="ECO:0000256" key="8">
    <source>
        <dbReference type="ARBA" id="ARBA00023125"/>
    </source>
</evidence>
<dbReference type="PRINTS" id="PR01662">
    <property type="entry name" value="MCMPROTEIN6"/>
</dbReference>
<keyword evidence="4 12" id="KW-0547">Nucleotide-binding</keyword>
<dbReference type="InterPro" id="IPR008049">
    <property type="entry name" value="MCM6"/>
</dbReference>
<dbReference type="Gene3D" id="3.30.1640.10">
    <property type="entry name" value="mini-chromosome maintenance (MCM) complex, chain A, domain 1"/>
    <property type="match status" value="1"/>
</dbReference>
<dbReference type="InterPro" id="IPR041562">
    <property type="entry name" value="MCM_lid"/>
</dbReference>
<protein>
    <recommendedName>
        <fullName evidence="13">DNA replication licensing factor MCM6</fullName>
        <ecNumber evidence="13">3.6.4.12</ecNumber>
    </recommendedName>
</protein>
<evidence type="ECO:0000313" key="16">
    <source>
        <dbReference type="EMBL" id="KAK6118307.1"/>
    </source>
</evidence>
<evidence type="ECO:0000256" key="5">
    <source>
        <dbReference type="ARBA" id="ARBA00022801"/>
    </source>
</evidence>
<dbReference type="Gene3D" id="1.20.58.870">
    <property type="match status" value="1"/>
</dbReference>
<evidence type="ECO:0000256" key="7">
    <source>
        <dbReference type="ARBA" id="ARBA00022840"/>
    </source>
</evidence>
<comment type="subcellular location">
    <subcellularLocation>
        <location evidence="1 13">Nucleus</location>
    </subcellularLocation>
</comment>
<dbReference type="InterPro" id="IPR041024">
    <property type="entry name" value="Mcm6_C"/>
</dbReference>
<dbReference type="PRINTS" id="PR01657">
    <property type="entry name" value="MCMFAMILY"/>
</dbReference>
<dbReference type="Pfam" id="PF14551">
    <property type="entry name" value="MCM_N"/>
    <property type="match status" value="1"/>
</dbReference>
<dbReference type="Pfam" id="PF17855">
    <property type="entry name" value="MCM_lid"/>
    <property type="match status" value="1"/>
</dbReference>
<dbReference type="InterPro" id="IPR033762">
    <property type="entry name" value="MCM_OB"/>
</dbReference>
<keyword evidence="7 12" id="KW-0067">ATP-binding</keyword>
<dbReference type="Pfam" id="PF00493">
    <property type="entry name" value="MCM"/>
    <property type="match status" value="1"/>
</dbReference>
<dbReference type="InterPro" id="IPR001208">
    <property type="entry name" value="MCM_dom"/>
</dbReference>
<keyword evidence="6 13" id="KW-0347">Helicase</keyword>
<keyword evidence="10 13" id="KW-0131">Cell cycle</keyword>
<evidence type="ECO:0000256" key="14">
    <source>
        <dbReference type="SAM" id="MobiDB-lite"/>
    </source>
</evidence>
<dbReference type="Gene3D" id="2.20.28.10">
    <property type="match status" value="1"/>
</dbReference>
<evidence type="ECO:0000256" key="6">
    <source>
        <dbReference type="ARBA" id="ARBA00022806"/>
    </source>
</evidence>
<dbReference type="EC" id="3.6.4.12" evidence="13"/>
<name>A0ABR0U7D2_REHGL</name>
<dbReference type="InterPro" id="IPR018525">
    <property type="entry name" value="MCM_CS"/>
</dbReference>
<organism evidence="16 17">
    <name type="scientific">Rehmannia glutinosa</name>
    <name type="common">Chinese foxglove</name>
    <dbReference type="NCBI Taxonomy" id="99300"/>
    <lineage>
        <taxon>Eukaryota</taxon>
        <taxon>Viridiplantae</taxon>
        <taxon>Streptophyta</taxon>
        <taxon>Embryophyta</taxon>
        <taxon>Tracheophyta</taxon>
        <taxon>Spermatophyta</taxon>
        <taxon>Magnoliopsida</taxon>
        <taxon>eudicotyledons</taxon>
        <taxon>Gunneridae</taxon>
        <taxon>Pentapetalae</taxon>
        <taxon>asterids</taxon>
        <taxon>lamiids</taxon>
        <taxon>Lamiales</taxon>
        <taxon>Orobanchaceae</taxon>
        <taxon>Rehmannieae</taxon>
        <taxon>Rehmannia</taxon>
    </lineage>
</organism>
<comment type="caution">
    <text evidence="16">The sequence shown here is derived from an EMBL/GenBank/DDBJ whole genome shotgun (WGS) entry which is preliminary data.</text>
</comment>
<evidence type="ECO:0000256" key="13">
    <source>
        <dbReference type="RuleBase" id="RU368064"/>
    </source>
</evidence>
<dbReference type="CDD" id="cd17757">
    <property type="entry name" value="MCM6"/>
    <property type="match status" value="1"/>
</dbReference>
<dbReference type="SMART" id="SM00350">
    <property type="entry name" value="MCM"/>
    <property type="match status" value="1"/>
</dbReference>
<evidence type="ECO:0000256" key="10">
    <source>
        <dbReference type="ARBA" id="ARBA00023306"/>
    </source>
</evidence>
<dbReference type="Gene3D" id="2.40.50.140">
    <property type="entry name" value="Nucleic acid-binding proteins"/>
    <property type="match status" value="1"/>
</dbReference>
<evidence type="ECO:0000256" key="3">
    <source>
        <dbReference type="ARBA" id="ARBA00022705"/>
    </source>
</evidence>
<dbReference type="Pfam" id="PF18263">
    <property type="entry name" value="WHD_MCM6"/>
    <property type="match status" value="1"/>
</dbReference>
<sequence>MESNGGGRFCVDEKAVRVENIFLEFLKTFRVAEDGRGGYNPYYEAEVEAMRPNDSNTMFIDFSHVIRFNDVLQKAISDEFIRFEPYLRNACKRYIMELKPTFIAEENPNKDINVACYNLPIVRRLRELTTAEIGKLVSVSGVVTRTSEVRPELLQGSFKCLECGNVIKNVEQQFKYTEPIICMNATCQNRTNWALLRQESKFTDWQRVRVQETSKEIPAGSLPRSLDVILRHDIVEQARAGDTYERAECRRESSRKNTITGQEGVKGLRALGVRDLSYRLAFIANSVQVCDGRRDTDIRSKRDADEDDSQQFTAEELDEIKRMRNTPDFFNKLVDSIAPTVFGHQDIKRAIMLMLMSGVHKSTHEGINLRGDINVCIVGDPSCAKSQFLKYTSGLVPRSVYTSGKSSSAAGLTATVAKEPETGEFCIEAGALMLADNGICCIDEFDKMDTRDQVAIHEAMEQQTISITKAGIQATLNARTSILAAANPTGGRYDKTKPLKYNVALPPAILSRFDLVYVMIDDPDDQTDYHIAHHIVRVHQKREDALSPAFTTAQVKRYISYAKTLKPKLSAEARQLLVESYVSLRRGDTTPGTRVAYRMTVRQLEALIRLSEALARCHLDTQVQPRYVRLAVRLLKTSIISVESSEIDLSEFQEENNDGDDGSGGNGDNVSGQGEAHSNGPTPQPASENKESAAGPASRQGKKLVISDEYFQRVTRALVMRLRQHEDTLMHGGTGLAGLRQRDLIQWYVSQQNEKNNYSSMEEAAAEVTKVKAIIESLIRREGYLIVVDDGRQDVEEGENARPASRNDRILAVAPNYVQD</sequence>
<dbReference type="PROSITE" id="PS00847">
    <property type="entry name" value="MCM_1"/>
    <property type="match status" value="1"/>
</dbReference>
<evidence type="ECO:0000256" key="1">
    <source>
        <dbReference type="ARBA" id="ARBA00004123"/>
    </source>
</evidence>
<keyword evidence="9" id="KW-0539">Nucleus</keyword>
<evidence type="ECO:0000256" key="12">
    <source>
        <dbReference type="RuleBase" id="RU004070"/>
    </source>
</evidence>
<dbReference type="InterPro" id="IPR031327">
    <property type="entry name" value="MCM"/>
</dbReference>
<comment type="similarity">
    <text evidence="2 12">Belongs to the MCM family.</text>
</comment>
<dbReference type="SUPFAM" id="SSF52540">
    <property type="entry name" value="P-loop containing nucleoside triphosphate hydrolases"/>
    <property type="match status" value="1"/>
</dbReference>
<keyword evidence="17" id="KW-1185">Reference proteome</keyword>
<evidence type="ECO:0000313" key="17">
    <source>
        <dbReference type="Proteomes" id="UP001318860"/>
    </source>
</evidence>
<evidence type="ECO:0000256" key="9">
    <source>
        <dbReference type="ARBA" id="ARBA00023242"/>
    </source>
</evidence>
<proteinExistence type="inferred from homology"/>
<dbReference type="PROSITE" id="PS50051">
    <property type="entry name" value="MCM_2"/>
    <property type="match status" value="1"/>
</dbReference>
<feature type="region of interest" description="Disordered" evidence="14">
    <location>
        <begin position="653"/>
        <end position="701"/>
    </location>
</feature>
<evidence type="ECO:0000256" key="2">
    <source>
        <dbReference type="ARBA" id="ARBA00008010"/>
    </source>
</evidence>
<dbReference type="EMBL" id="JABTTQ020003343">
    <property type="protein sequence ID" value="KAK6118307.1"/>
    <property type="molecule type" value="Genomic_DNA"/>
</dbReference>
<accession>A0ABR0U7D2</accession>
<dbReference type="Proteomes" id="UP001318860">
    <property type="component" value="Unassembled WGS sequence"/>
</dbReference>